<organism evidence="2 3">
    <name type="scientific">Methylobacterium aerolatum</name>
    <dbReference type="NCBI Taxonomy" id="418708"/>
    <lineage>
        <taxon>Bacteria</taxon>
        <taxon>Pseudomonadati</taxon>
        <taxon>Pseudomonadota</taxon>
        <taxon>Alphaproteobacteria</taxon>
        <taxon>Hyphomicrobiales</taxon>
        <taxon>Methylobacteriaceae</taxon>
        <taxon>Methylobacterium</taxon>
    </lineage>
</organism>
<gene>
    <name evidence="2" type="ORF">QO012_002408</name>
</gene>
<sequence length="205" mass="21651">MTEIPDDLAARHARYPDAAIRAILDRTRHIALVGASANPARPSWIVLKYLLARGYAVTPVNPGLAGQDLLGQRVVATLAEAQAARKGQGSSEGGDRGGSEGLDMVEIFRNSAAAGPLVDEALALDPLPATIWMQLGVRDDAAAARAEARGVTVVMNRCPKIEYGRLSGEIGWTGVNSRILSARKPVLAKGGVQKLTIADRRGPRS</sequence>
<dbReference type="SMART" id="SM00881">
    <property type="entry name" value="CoA_binding"/>
    <property type="match status" value="1"/>
</dbReference>
<dbReference type="RefSeq" id="WP_238202208.1">
    <property type="nucleotide sequence ID" value="NZ_BPQE01000009.1"/>
</dbReference>
<comment type="caution">
    <text evidence="2">The sequence shown here is derived from an EMBL/GenBank/DDBJ whole genome shotgun (WGS) entry which is preliminary data.</text>
</comment>
<dbReference type="PANTHER" id="PTHR33303:SF2">
    <property type="entry name" value="COA-BINDING DOMAIN-CONTAINING PROTEIN"/>
    <property type="match status" value="1"/>
</dbReference>
<name>A0ABU0HZX4_9HYPH</name>
<dbReference type="Gene3D" id="3.40.50.720">
    <property type="entry name" value="NAD(P)-binding Rossmann-like Domain"/>
    <property type="match status" value="1"/>
</dbReference>
<evidence type="ECO:0000313" key="3">
    <source>
        <dbReference type="Proteomes" id="UP001231124"/>
    </source>
</evidence>
<dbReference type="Pfam" id="PF13380">
    <property type="entry name" value="CoA_binding_2"/>
    <property type="match status" value="1"/>
</dbReference>
<dbReference type="InterPro" id="IPR036291">
    <property type="entry name" value="NAD(P)-bd_dom_sf"/>
</dbReference>
<dbReference type="EMBL" id="JAUSVP010000006">
    <property type="protein sequence ID" value="MDQ0447903.1"/>
    <property type="molecule type" value="Genomic_DNA"/>
</dbReference>
<evidence type="ECO:0000259" key="1">
    <source>
        <dbReference type="SMART" id="SM00881"/>
    </source>
</evidence>
<reference evidence="2 3" key="1">
    <citation type="submission" date="2023-07" db="EMBL/GenBank/DDBJ databases">
        <title>Genomic Encyclopedia of Type Strains, Phase IV (KMG-IV): sequencing the most valuable type-strain genomes for metagenomic binning, comparative biology and taxonomic classification.</title>
        <authorList>
            <person name="Goeker M."/>
        </authorList>
    </citation>
    <scope>NUCLEOTIDE SEQUENCE [LARGE SCALE GENOMIC DNA]</scope>
    <source>
        <strain evidence="2 3">DSM 19013</strain>
    </source>
</reference>
<feature type="domain" description="CoA-binding" evidence="1">
    <location>
        <begin position="23"/>
        <end position="137"/>
    </location>
</feature>
<proteinExistence type="predicted"/>
<accession>A0ABU0HZX4</accession>
<evidence type="ECO:0000313" key="2">
    <source>
        <dbReference type="EMBL" id="MDQ0447903.1"/>
    </source>
</evidence>
<keyword evidence="3" id="KW-1185">Reference proteome</keyword>
<dbReference type="InterPro" id="IPR003781">
    <property type="entry name" value="CoA-bd"/>
</dbReference>
<protein>
    <submittedName>
        <fullName evidence="2">CoA-binding protein</fullName>
    </submittedName>
</protein>
<dbReference type="SUPFAM" id="SSF51735">
    <property type="entry name" value="NAD(P)-binding Rossmann-fold domains"/>
    <property type="match status" value="1"/>
</dbReference>
<dbReference type="PANTHER" id="PTHR33303">
    <property type="entry name" value="CYTOPLASMIC PROTEIN-RELATED"/>
    <property type="match status" value="1"/>
</dbReference>
<dbReference type="Proteomes" id="UP001231124">
    <property type="component" value="Unassembled WGS sequence"/>
</dbReference>